<protein>
    <recommendedName>
        <fullName evidence="7 12">Adenine phosphoribosyltransferase</fullName>
        <shortName evidence="12">APRT</shortName>
        <ecNumber evidence="7 12">2.4.2.7</ecNumber>
    </recommendedName>
</protein>
<dbReference type="PANTHER" id="PTHR32315:SF3">
    <property type="entry name" value="ADENINE PHOSPHORIBOSYLTRANSFERASE"/>
    <property type="match status" value="1"/>
</dbReference>
<dbReference type="HOGENOM" id="CLU_063339_3_0_2"/>
<dbReference type="STRING" id="456320.Mvol_0959"/>
<keyword evidence="8 12" id="KW-0963">Cytoplasm</keyword>
<dbReference type="Gene3D" id="3.40.50.2020">
    <property type="match status" value="1"/>
</dbReference>
<sequence>MNKTINLKNEIRIIEDFPKKGVSFKDVTTILKNPKALKYTIKEMSDYIEDKKVDVIVGPEARGFLFGVPIAHKLDLGFIPVRKLGKLPFKTHNIDYDLEYGTDKLEVHIDGIQKGQRVAIVDDLLATGGTALATSRLMEKVGGEVACLNFVIELTELEGRKKLKKYDIQSLVNYKV</sequence>
<keyword evidence="15" id="KW-1185">Reference proteome</keyword>
<evidence type="ECO:0000313" key="15">
    <source>
        <dbReference type="Proteomes" id="UP000007722"/>
    </source>
</evidence>
<dbReference type="GO" id="GO:0016208">
    <property type="term" value="F:AMP binding"/>
    <property type="evidence" value="ECO:0007669"/>
    <property type="project" value="TreeGrafter"/>
</dbReference>
<evidence type="ECO:0000256" key="2">
    <source>
        <dbReference type="ARBA" id="ARBA00003968"/>
    </source>
</evidence>
<dbReference type="GO" id="GO:0002055">
    <property type="term" value="F:adenine binding"/>
    <property type="evidence" value="ECO:0007669"/>
    <property type="project" value="TreeGrafter"/>
</dbReference>
<keyword evidence="10 12" id="KW-0808">Transferase</keyword>
<feature type="domain" description="Phosphoribosyltransferase" evidence="13">
    <location>
        <begin position="27"/>
        <end position="169"/>
    </location>
</feature>
<dbReference type="eggNOG" id="arCOG00030">
    <property type="taxonomic scope" value="Archaea"/>
</dbReference>
<evidence type="ECO:0000256" key="3">
    <source>
        <dbReference type="ARBA" id="ARBA00004496"/>
    </source>
</evidence>
<organism evidence="14 15">
    <name type="scientific">Methanococcus voltae (strain ATCC BAA-1334 / A3)</name>
    <dbReference type="NCBI Taxonomy" id="456320"/>
    <lineage>
        <taxon>Archaea</taxon>
        <taxon>Methanobacteriati</taxon>
        <taxon>Methanobacteriota</taxon>
        <taxon>Methanomada group</taxon>
        <taxon>Methanococci</taxon>
        <taxon>Methanococcales</taxon>
        <taxon>Methanococcaceae</taxon>
        <taxon>Methanococcus</taxon>
    </lineage>
</organism>
<dbReference type="KEGG" id="mvo:Mvol_0959"/>
<dbReference type="NCBIfam" id="NF002633">
    <property type="entry name" value="PRK02304.1-2"/>
    <property type="match status" value="1"/>
</dbReference>
<evidence type="ECO:0000256" key="4">
    <source>
        <dbReference type="ARBA" id="ARBA00004659"/>
    </source>
</evidence>
<dbReference type="Proteomes" id="UP000007722">
    <property type="component" value="Chromosome"/>
</dbReference>
<dbReference type="AlphaFoldDB" id="D7DU06"/>
<proteinExistence type="inferred from homology"/>
<dbReference type="InterPro" id="IPR029057">
    <property type="entry name" value="PRTase-like"/>
</dbReference>
<evidence type="ECO:0000256" key="11">
    <source>
        <dbReference type="ARBA" id="ARBA00022726"/>
    </source>
</evidence>
<dbReference type="PANTHER" id="PTHR32315">
    <property type="entry name" value="ADENINE PHOSPHORIBOSYLTRANSFERASE"/>
    <property type="match status" value="1"/>
</dbReference>
<evidence type="ECO:0000256" key="7">
    <source>
        <dbReference type="ARBA" id="ARBA00011893"/>
    </source>
</evidence>
<comment type="subcellular location">
    <subcellularLocation>
        <location evidence="3 12">Cytoplasm</location>
    </subcellularLocation>
</comment>
<dbReference type="InParanoid" id="D7DU06"/>
<dbReference type="Pfam" id="PF00156">
    <property type="entry name" value="Pribosyltran"/>
    <property type="match status" value="1"/>
</dbReference>
<dbReference type="HAMAP" id="MF_00004">
    <property type="entry name" value="Aden_phosphoribosyltr"/>
    <property type="match status" value="1"/>
</dbReference>
<evidence type="ECO:0000259" key="13">
    <source>
        <dbReference type="Pfam" id="PF00156"/>
    </source>
</evidence>
<evidence type="ECO:0000313" key="14">
    <source>
        <dbReference type="EMBL" id="ADI36616.1"/>
    </source>
</evidence>
<evidence type="ECO:0000256" key="1">
    <source>
        <dbReference type="ARBA" id="ARBA00000868"/>
    </source>
</evidence>
<comment type="pathway">
    <text evidence="4 12">Purine metabolism; AMP biosynthesis via salvage pathway; AMP from adenine: step 1/1.</text>
</comment>
<dbReference type="EC" id="2.4.2.7" evidence="7 12"/>
<dbReference type="InterPro" id="IPR000836">
    <property type="entry name" value="PRTase_dom"/>
</dbReference>
<dbReference type="UniPathway" id="UPA00588">
    <property type="reaction ID" value="UER00646"/>
</dbReference>
<reference evidence="14 15" key="1">
    <citation type="submission" date="2010-05" db="EMBL/GenBank/DDBJ databases">
        <title>Complete sequence of Methanococcus voltae A3.</title>
        <authorList>
            <consortium name="US DOE Joint Genome Institute"/>
            <person name="Lucas S."/>
            <person name="Copeland A."/>
            <person name="Lapidus A."/>
            <person name="Cheng J.-F."/>
            <person name="Bruce D."/>
            <person name="Goodwin L."/>
            <person name="Pitluck S."/>
            <person name="Lowry S."/>
            <person name="Clum A."/>
            <person name="Land M."/>
            <person name="Hauser L."/>
            <person name="Kyrpides N."/>
            <person name="Mikhailova N."/>
            <person name="Whitman W.B."/>
            <person name="Woyke T."/>
        </authorList>
    </citation>
    <scope>NUCLEOTIDE SEQUENCE [LARGE SCALE GENOMIC DNA]</scope>
    <source>
        <strain evidence="15">ATCC BAA-1334 / A3</strain>
    </source>
</reference>
<evidence type="ECO:0000256" key="10">
    <source>
        <dbReference type="ARBA" id="ARBA00022679"/>
    </source>
</evidence>
<accession>D7DU06</accession>
<keyword evidence="9 12" id="KW-0328">Glycosyltransferase</keyword>
<dbReference type="NCBIfam" id="NF002634">
    <property type="entry name" value="PRK02304.1-3"/>
    <property type="match status" value="1"/>
</dbReference>
<comment type="subunit">
    <text evidence="6 12">Homodimer.</text>
</comment>
<evidence type="ECO:0000256" key="8">
    <source>
        <dbReference type="ARBA" id="ARBA00022490"/>
    </source>
</evidence>
<comment type="catalytic activity">
    <reaction evidence="1 12">
        <text>AMP + diphosphate = 5-phospho-alpha-D-ribose 1-diphosphate + adenine</text>
        <dbReference type="Rhea" id="RHEA:16609"/>
        <dbReference type="ChEBI" id="CHEBI:16708"/>
        <dbReference type="ChEBI" id="CHEBI:33019"/>
        <dbReference type="ChEBI" id="CHEBI:58017"/>
        <dbReference type="ChEBI" id="CHEBI:456215"/>
        <dbReference type="EC" id="2.4.2.7"/>
    </reaction>
</comment>
<dbReference type="EMBL" id="CP002057">
    <property type="protein sequence ID" value="ADI36616.1"/>
    <property type="molecule type" value="Genomic_DNA"/>
</dbReference>
<gene>
    <name evidence="12" type="primary">apt</name>
    <name evidence="14" type="ordered locus">Mvol_0959</name>
</gene>
<keyword evidence="11 12" id="KW-0660">Purine salvage</keyword>
<dbReference type="NCBIfam" id="NF009211">
    <property type="entry name" value="PRK12560.1"/>
    <property type="match status" value="1"/>
</dbReference>
<dbReference type="InterPro" id="IPR050054">
    <property type="entry name" value="UPRTase/APRTase"/>
</dbReference>
<dbReference type="CDD" id="cd06223">
    <property type="entry name" value="PRTases_typeI"/>
    <property type="match status" value="1"/>
</dbReference>
<dbReference type="SUPFAM" id="SSF53271">
    <property type="entry name" value="PRTase-like"/>
    <property type="match status" value="1"/>
</dbReference>
<evidence type="ECO:0000256" key="6">
    <source>
        <dbReference type="ARBA" id="ARBA00011738"/>
    </source>
</evidence>
<dbReference type="GO" id="GO:0003999">
    <property type="term" value="F:adenine phosphoribosyltransferase activity"/>
    <property type="evidence" value="ECO:0007669"/>
    <property type="project" value="UniProtKB-UniRule"/>
</dbReference>
<dbReference type="NCBIfam" id="TIGR01090">
    <property type="entry name" value="apt"/>
    <property type="match status" value="1"/>
</dbReference>
<dbReference type="GO" id="GO:0006168">
    <property type="term" value="P:adenine salvage"/>
    <property type="evidence" value="ECO:0007669"/>
    <property type="project" value="InterPro"/>
</dbReference>
<dbReference type="GO" id="GO:0006166">
    <property type="term" value="P:purine ribonucleoside salvage"/>
    <property type="evidence" value="ECO:0007669"/>
    <property type="project" value="UniProtKB-UniRule"/>
</dbReference>
<comment type="similarity">
    <text evidence="5 12">Belongs to the purine/pyrimidine phosphoribosyltransferase family.</text>
</comment>
<dbReference type="NCBIfam" id="NF002636">
    <property type="entry name" value="PRK02304.1-5"/>
    <property type="match status" value="1"/>
</dbReference>
<evidence type="ECO:0000256" key="5">
    <source>
        <dbReference type="ARBA" id="ARBA00008391"/>
    </source>
</evidence>
<dbReference type="FunFam" id="3.40.50.2020:FF:000004">
    <property type="entry name" value="Adenine phosphoribosyltransferase"/>
    <property type="match status" value="1"/>
</dbReference>
<evidence type="ECO:0000256" key="9">
    <source>
        <dbReference type="ARBA" id="ARBA00022676"/>
    </source>
</evidence>
<dbReference type="GO" id="GO:0005737">
    <property type="term" value="C:cytoplasm"/>
    <property type="evidence" value="ECO:0007669"/>
    <property type="project" value="UniProtKB-SubCell"/>
</dbReference>
<comment type="function">
    <text evidence="2 12">Catalyzes a salvage reaction resulting in the formation of AMP, that is energically less costly than de novo synthesis.</text>
</comment>
<dbReference type="InterPro" id="IPR005764">
    <property type="entry name" value="Ade_phspho_trans"/>
</dbReference>
<evidence type="ECO:0000256" key="12">
    <source>
        <dbReference type="HAMAP-Rule" id="MF_00004"/>
    </source>
</evidence>
<name>D7DU06_METV3</name>
<dbReference type="GO" id="GO:0044209">
    <property type="term" value="P:AMP salvage"/>
    <property type="evidence" value="ECO:0007669"/>
    <property type="project" value="UniProtKB-UniRule"/>
</dbReference>